<keyword evidence="1" id="KW-0732">Signal</keyword>
<protein>
    <submittedName>
        <fullName evidence="3">Glucuronosyltransferase</fullName>
    </submittedName>
</protein>
<reference evidence="3" key="1">
    <citation type="submission" date="2022-11" db="UniProtKB">
        <authorList>
            <consortium name="WormBaseParasite"/>
        </authorList>
    </citation>
    <scope>IDENTIFICATION</scope>
</reference>
<proteinExistence type="predicted"/>
<feature type="chain" id="PRO_5036964571" evidence="1">
    <location>
        <begin position="18"/>
        <end position="160"/>
    </location>
</feature>
<name>A0A915NK37_9BILA</name>
<organism evidence="2 3">
    <name type="scientific">Meloidogyne floridensis</name>
    <dbReference type="NCBI Taxonomy" id="298350"/>
    <lineage>
        <taxon>Eukaryota</taxon>
        <taxon>Metazoa</taxon>
        <taxon>Ecdysozoa</taxon>
        <taxon>Nematoda</taxon>
        <taxon>Chromadorea</taxon>
        <taxon>Rhabditida</taxon>
        <taxon>Tylenchina</taxon>
        <taxon>Tylenchomorpha</taxon>
        <taxon>Tylenchoidea</taxon>
        <taxon>Meloidogynidae</taxon>
        <taxon>Meloidogyninae</taxon>
        <taxon>Meloidogyne</taxon>
    </lineage>
</organism>
<evidence type="ECO:0000313" key="2">
    <source>
        <dbReference type="Proteomes" id="UP000887560"/>
    </source>
</evidence>
<keyword evidence="2" id="KW-1185">Reference proteome</keyword>
<sequence length="160" mass="19166">MLRHFLFFLAAFYIANGMKGVKQNSKLNSTQHEHKTSKTVLFISSNHRPDHFKMNCAFANVLAKQYNLDFIEKHKNIKYESAFFDVMDIGALFLFDELEIKNVFAVNNNPLMPYQFEYVGKSIPYRVPEFYSTGMDYWRRYYFTDYYTRRAKYEISAKYD</sequence>
<dbReference type="WBParaSite" id="scf7180000419506.g3843">
    <property type="protein sequence ID" value="scf7180000419506.g3843"/>
    <property type="gene ID" value="scf7180000419506.g3843"/>
</dbReference>
<dbReference type="Proteomes" id="UP000887560">
    <property type="component" value="Unplaced"/>
</dbReference>
<dbReference type="AlphaFoldDB" id="A0A915NK37"/>
<evidence type="ECO:0000313" key="3">
    <source>
        <dbReference type="WBParaSite" id="scf7180000419506.g3843"/>
    </source>
</evidence>
<accession>A0A915NK37</accession>
<feature type="signal peptide" evidence="1">
    <location>
        <begin position="1"/>
        <end position="17"/>
    </location>
</feature>
<evidence type="ECO:0000256" key="1">
    <source>
        <dbReference type="SAM" id="SignalP"/>
    </source>
</evidence>